<dbReference type="InterPro" id="IPR036779">
    <property type="entry name" value="LysM_dom_sf"/>
</dbReference>
<accession>A0ABX0GT17</accession>
<evidence type="ECO:0000313" key="4">
    <source>
        <dbReference type="Proteomes" id="UP000800981"/>
    </source>
</evidence>
<dbReference type="Gene3D" id="3.10.350.10">
    <property type="entry name" value="LysM domain"/>
    <property type="match status" value="1"/>
</dbReference>
<keyword evidence="4" id="KW-1185">Reference proteome</keyword>
<dbReference type="CDD" id="cd00118">
    <property type="entry name" value="LysM"/>
    <property type="match status" value="1"/>
</dbReference>
<keyword evidence="1" id="KW-0472">Membrane</keyword>
<keyword evidence="1" id="KW-0812">Transmembrane</keyword>
<dbReference type="SMART" id="SM00257">
    <property type="entry name" value="LysM"/>
    <property type="match status" value="1"/>
</dbReference>
<comment type="caution">
    <text evidence="3">The sequence shown here is derived from an EMBL/GenBank/DDBJ whole genome shotgun (WGS) entry which is preliminary data.</text>
</comment>
<evidence type="ECO:0000313" key="3">
    <source>
        <dbReference type="EMBL" id="NHC13658.1"/>
    </source>
</evidence>
<feature type="transmembrane region" description="Helical" evidence="1">
    <location>
        <begin position="29"/>
        <end position="46"/>
    </location>
</feature>
<dbReference type="RefSeq" id="WP_166280313.1">
    <property type="nucleotide sequence ID" value="NZ_JAANNP010000002.1"/>
</dbReference>
<dbReference type="Proteomes" id="UP000800981">
    <property type="component" value="Unassembled WGS sequence"/>
</dbReference>
<dbReference type="InterPro" id="IPR018392">
    <property type="entry name" value="LysM"/>
</dbReference>
<dbReference type="PROSITE" id="PS51782">
    <property type="entry name" value="LYSM"/>
    <property type="match status" value="1"/>
</dbReference>
<dbReference type="EMBL" id="JAANNP010000002">
    <property type="protein sequence ID" value="NHC13658.1"/>
    <property type="molecule type" value="Genomic_DNA"/>
</dbReference>
<dbReference type="SUPFAM" id="SSF54106">
    <property type="entry name" value="LysM domain"/>
    <property type="match status" value="1"/>
</dbReference>
<proteinExistence type="predicted"/>
<feature type="domain" description="LysM" evidence="2">
    <location>
        <begin position="63"/>
        <end position="112"/>
    </location>
</feature>
<organism evidence="3 4">
    <name type="scientific">Motilibacter deserti</name>
    <dbReference type="NCBI Taxonomy" id="2714956"/>
    <lineage>
        <taxon>Bacteria</taxon>
        <taxon>Bacillati</taxon>
        <taxon>Actinomycetota</taxon>
        <taxon>Actinomycetes</taxon>
        <taxon>Motilibacterales</taxon>
        <taxon>Motilibacteraceae</taxon>
        <taxon>Motilibacter</taxon>
    </lineage>
</organism>
<evidence type="ECO:0000259" key="2">
    <source>
        <dbReference type="PROSITE" id="PS51782"/>
    </source>
</evidence>
<dbReference type="Pfam" id="PF01476">
    <property type="entry name" value="LysM"/>
    <property type="match status" value="1"/>
</dbReference>
<gene>
    <name evidence="3" type="ORF">G9H71_07670</name>
</gene>
<sequence>MSTLTVAPRPLSHPQQAVSHLRLTTRGKAVIVVALAILALLALSWGRGGGVQASSTSAGPATAYTSVEPGDTLWAIALRVAPQDDPRDTVDRILELNALTTAKIEPGQRLIVPLS</sequence>
<evidence type="ECO:0000256" key="1">
    <source>
        <dbReference type="SAM" id="Phobius"/>
    </source>
</evidence>
<reference evidence="3 4" key="1">
    <citation type="submission" date="2020-03" db="EMBL/GenBank/DDBJ databases">
        <title>Two novel Motilibacter sp.</title>
        <authorList>
            <person name="Liu S."/>
        </authorList>
    </citation>
    <scope>NUCLEOTIDE SEQUENCE [LARGE SCALE GENOMIC DNA]</scope>
    <source>
        <strain evidence="3 4">E257</strain>
    </source>
</reference>
<keyword evidence="1" id="KW-1133">Transmembrane helix</keyword>
<name>A0ABX0GT17_9ACTN</name>
<protein>
    <submittedName>
        <fullName evidence="3">LysM peptidoglycan-binding domain-containing protein</fullName>
    </submittedName>
</protein>